<protein>
    <submittedName>
        <fullName evidence="2">Uncharacterized protein</fullName>
    </submittedName>
</protein>
<reference evidence="2 3" key="1">
    <citation type="submission" date="2021-03" db="EMBL/GenBank/DDBJ databases">
        <title>Genomic Encyclopedia of Type Strains, Phase IV (KMG-IV): sequencing the most valuable type-strain genomes for metagenomic binning, comparative biology and taxonomic classification.</title>
        <authorList>
            <person name="Goeker M."/>
        </authorList>
    </citation>
    <scope>NUCLEOTIDE SEQUENCE [LARGE SCALE GENOMIC DNA]</scope>
    <source>
        <strain evidence="2 3">DSM 25609</strain>
    </source>
</reference>
<evidence type="ECO:0000313" key="3">
    <source>
        <dbReference type="Proteomes" id="UP001519345"/>
    </source>
</evidence>
<accession>A0ABS4IBS7</accession>
<sequence>MDQLIDYAEKLHKPNEGQSGFVIRGTRERGDNGYHH</sequence>
<organism evidence="2 3">
    <name type="scientific">Virgibacillus natechei</name>
    <dbReference type="NCBI Taxonomy" id="1216297"/>
    <lineage>
        <taxon>Bacteria</taxon>
        <taxon>Bacillati</taxon>
        <taxon>Bacillota</taxon>
        <taxon>Bacilli</taxon>
        <taxon>Bacillales</taxon>
        <taxon>Bacillaceae</taxon>
        <taxon>Virgibacillus</taxon>
    </lineage>
</organism>
<name>A0ABS4IBS7_9BACI</name>
<feature type="region of interest" description="Disordered" evidence="1">
    <location>
        <begin position="14"/>
        <end position="36"/>
    </location>
</feature>
<evidence type="ECO:0000313" key="2">
    <source>
        <dbReference type="EMBL" id="MBP1968389.1"/>
    </source>
</evidence>
<gene>
    <name evidence="2" type="ORF">J2Z83_000481</name>
</gene>
<feature type="compositionally biased region" description="Basic and acidic residues" evidence="1">
    <location>
        <begin position="25"/>
        <end position="36"/>
    </location>
</feature>
<dbReference type="EMBL" id="JAGGKX010000002">
    <property type="protein sequence ID" value="MBP1968389.1"/>
    <property type="molecule type" value="Genomic_DNA"/>
</dbReference>
<comment type="caution">
    <text evidence="2">The sequence shown here is derived from an EMBL/GenBank/DDBJ whole genome shotgun (WGS) entry which is preliminary data.</text>
</comment>
<evidence type="ECO:0000256" key="1">
    <source>
        <dbReference type="SAM" id="MobiDB-lite"/>
    </source>
</evidence>
<dbReference type="Proteomes" id="UP001519345">
    <property type="component" value="Unassembled WGS sequence"/>
</dbReference>
<keyword evidence="3" id="KW-1185">Reference proteome</keyword>
<proteinExistence type="predicted"/>